<reference evidence="1" key="1">
    <citation type="submission" date="2024-06" db="EMBL/GenBank/DDBJ databases">
        <title>Complete genome sequence of the cellulolytic actinobacterium, Cellulosimicrobium ES-005.</title>
        <authorList>
            <person name="Matthews C.T."/>
            <person name="Underwood K.D."/>
            <person name="Ghanchi K.M."/>
            <person name="Fields S.D."/>
            <person name="Gardner S.G."/>
        </authorList>
    </citation>
    <scope>NUCLEOTIDE SEQUENCE</scope>
    <source>
        <strain evidence="1">ES-005</strain>
    </source>
</reference>
<dbReference type="Pfam" id="PF19730">
    <property type="entry name" value="DUF6221"/>
    <property type="match status" value="1"/>
</dbReference>
<dbReference type="InterPro" id="IPR046193">
    <property type="entry name" value="DUF6221"/>
</dbReference>
<dbReference type="AlphaFoldDB" id="A0AAU8FXH2"/>
<name>A0AAU8FXH2_9MICO</name>
<evidence type="ECO:0000313" key="1">
    <source>
        <dbReference type="EMBL" id="XCH29322.1"/>
    </source>
</evidence>
<protein>
    <submittedName>
        <fullName evidence="1">DUF6221 family protein</fullName>
    </submittedName>
</protein>
<dbReference type="RefSeq" id="WP_353707620.1">
    <property type="nucleotide sequence ID" value="NZ_CP159290.1"/>
</dbReference>
<gene>
    <name evidence="1" type="ORF">ABRQ22_17315</name>
</gene>
<dbReference type="EMBL" id="CP159290">
    <property type="protein sequence ID" value="XCH29322.1"/>
    <property type="molecule type" value="Genomic_DNA"/>
</dbReference>
<proteinExistence type="predicted"/>
<accession>A0AAU8FXH2</accession>
<organism evidence="1">
    <name type="scientific">Cellulosimicrobium sp. ES-005</name>
    <dbReference type="NCBI Taxonomy" id="3163031"/>
    <lineage>
        <taxon>Bacteria</taxon>
        <taxon>Bacillati</taxon>
        <taxon>Actinomycetota</taxon>
        <taxon>Actinomycetes</taxon>
        <taxon>Micrococcales</taxon>
        <taxon>Promicromonosporaceae</taxon>
        <taxon>Cellulosimicrobium</taxon>
    </lineage>
</organism>
<sequence>MELMTLTEFLLSRIAEDEARADDAWKAVDNGAIVWDRIHPDVRAALWPPARVLAECEAKRRIVESARRLGTRGGVTPEELLGNLALPYADHPDYDEAWRV</sequence>